<accession>E1QM64</accession>
<evidence type="ECO:0000256" key="1">
    <source>
        <dbReference type="SAM" id="MobiDB-lite"/>
    </source>
</evidence>
<dbReference type="OrthoDB" id="9779622at2"/>
<protein>
    <submittedName>
        <fullName evidence="2">Heat shock protein DnaJ domain protein</fullName>
    </submittedName>
</protein>
<dbReference type="eggNOG" id="COG0484">
    <property type="taxonomic scope" value="Bacteria"/>
</dbReference>
<sequence>MALAPEIIESYAQLDLRPGATTLDQARQAYHRLAKALHPDLHPGALGVMMAKVNRAYKKVLEHLAQEEQRRAAGPDWRRFDLEDFIGGDILRQRAAQRQADARPTPDQSRPQPPRSPQAPPTSAPTPFITFGPNRAASPARVAGPARAAQAAGRPADCCRLQSAHQQGDETVYRLLTQGDPAGVELPLRMTLTCPVCLGGGLRHGDGAGQVCPACGGRGRITRSDMVWIDLPARLTHGQRLPVDLAGGRRIWLEILRASRGGEA</sequence>
<feature type="compositionally biased region" description="Low complexity" evidence="1">
    <location>
        <begin position="135"/>
        <end position="149"/>
    </location>
</feature>
<evidence type="ECO:0000313" key="2">
    <source>
        <dbReference type="EMBL" id="ADK86649.1"/>
    </source>
</evidence>
<dbReference type="KEGG" id="dbr:Deba_3296"/>
<organism evidence="2 3">
    <name type="scientific">Desulfarculus baarsii (strain ATCC 33931 / DSM 2075 / LMG 7858 / VKM B-1802 / 2st14)</name>
    <dbReference type="NCBI Taxonomy" id="644282"/>
    <lineage>
        <taxon>Bacteria</taxon>
        <taxon>Pseudomonadati</taxon>
        <taxon>Thermodesulfobacteriota</taxon>
        <taxon>Desulfarculia</taxon>
        <taxon>Desulfarculales</taxon>
        <taxon>Desulfarculaceae</taxon>
        <taxon>Desulfarculus</taxon>
    </lineage>
</organism>
<dbReference type="SUPFAM" id="SSF46565">
    <property type="entry name" value="Chaperone J-domain"/>
    <property type="match status" value="1"/>
</dbReference>
<dbReference type="AlphaFoldDB" id="E1QM64"/>
<dbReference type="SUPFAM" id="SSF57938">
    <property type="entry name" value="DnaJ/Hsp40 cysteine-rich domain"/>
    <property type="match status" value="1"/>
</dbReference>
<evidence type="ECO:0000313" key="3">
    <source>
        <dbReference type="Proteomes" id="UP000009047"/>
    </source>
</evidence>
<dbReference type="STRING" id="644282.Deba_3296"/>
<feature type="compositionally biased region" description="Pro residues" evidence="1">
    <location>
        <begin position="111"/>
        <end position="124"/>
    </location>
</feature>
<dbReference type="Gene3D" id="1.10.287.110">
    <property type="entry name" value="DnaJ domain"/>
    <property type="match status" value="1"/>
</dbReference>
<keyword evidence="2" id="KW-0346">Stress response</keyword>
<dbReference type="InterPro" id="IPR001623">
    <property type="entry name" value="DnaJ_domain"/>
</dbReference>
<dbReference type="InterPro" id="IPR036869">
    <property type="entry name" value="J_dom_sf"/>
</dbReference>
<reference evidence="2 3" key="1">
    <citation type="journal article" date="2010" name="Stand. Genomic Sci.">
        <title>Complete genome sequence of Desulfarculus baarsii type strain (2st14).</title>
        <authorList>
            <person name="Sun H."/>
            <person name="Spring S."/>
            <person name="Lapidus A."/>
            <person name="Davenport K."/>
            <person name="Del Rio T.G."/>
            <person name="Tice H."/>
            <person name="Nolan M."/>
            <person name="Copeland A."/>
            <person name="Cheng J.F."/>
            <person name="Lucas S."/>
            <person name="Tapia R."/>
            <person name="Goodwin L."/>
            <person name="Pitluck S."/>
            <person name="Ivanova N."/>
            <person name="Pagani I."/>
            <person name="Mavromatis K."/>
            <person name="Ovchinnikova G."/>
            <person name="Pati A."/>
            <person name="Chen A."/>
            <person name="Palaniappan K."/>
            <person name="Hauser L."/>
            <person name="Chang Y.J."/>
            <person name="Jeffries C.D."/>
            <person name="Detter J.C."/>
            <person name="Han C."/>
            <person name="Rohde M."/>
            <person name="Brambilla E."/>
            <person name="Goker M."/>
            <person name="Woyke T."/>
            <person name="Bristow J."/>
            <person name="Eisen J.A."/>
            <person name="Markowitz V."/>
            <person name="Hugenholtz P."/>
            <person name="Kyrpides N.C."/>
            <person name="Klenk H.P."/>
            <person name="Land M."/>
        </authorList>
    </citation>
    <scope>NUCLEOTIDE SEQUENCE [LARGE SCALE GENOMIC DNA]</scope>
    <source>
        <strain evidence="3">ATCC 33931 / DSM 2075 / LMG 7858 / VKM B-1802 / 2st14</strain>
    </source>
</reference>
<name>E1QM64_DESB2</name>
<dbReference type="HOGENOM" id="CLU_1052620_0_0_7"/>
<dbReference type="RefSeq" id="WP_013260085.1">
    <property type="nucleotide sequence ID" value="NC_014365.1"/>
</dbReference>
<keyword evidence="3" id="KW-1185">Reference proteome</keyword>
<dbReference type="Proteomes" id="UP000009047">
    <property type="component" value="Chromosome"/>
</dbReference>
<feature type="region of interest" description="Disordered" evidence="1">
    <location>
        <begin position="94"/>
        <end position="149"/>
    </location>
</feature>
<gene>
    <name evidence="2" type="ordered locus">Deba_3296</name>
</gene>
<proteinExistence type="predicted"/>
<dbReference type="InterPro" id="IPR036410">
    <property type="entry name" value="HSP_DnaJ_Cys-rich_dom_sf"/>
</dbReference>
<dbReference type="CDD" id="cd06257">
    <property type="entry name" value="DnaJ"/>
    <property type="match status" value="1"/>
</dbReference>
<feature type="compositionally biased region" description="Low complexity" evidence="1">
    <location>
        <begin position="94"/>
        <end position="110"/>
    </location>
</feature>
<dbReference type="EMBL" id="CP002085">
    <property type="protein sequence ID" value="ADK86649.1"/>
    <property type="molecule type" value="Genomic_DNA"/>
</dbReference>